<keyword evidence="2" id="KW-1185">Reference proteome</keyword>
<evidence type="ECO:0000313" key="1">
    <source>
        <dbReference type="EMBL" id="NKE71416.1"/>
    </source>
</evidence>
<proteinExistence type="predicted"/>
<comment type="caution">
    <text evidence="1">The sequence shown here is derived from an EMBL/GenBank/DDBJ whole genome shotgun (WGS) entry which is preliminary data.</text>
</comment>
<evidence type="ECO:0000313" key="2">
    <source>
        <dbReference type="Proteomes" id="UP000534783"/>
    </source>
</evidence>
<dbReference type="Proteomes" id="UP000534783">
    <property type="component" value="Unassembled WGS sequence"/>
</dbReference>
<gene>
    <name evidence="1" type="ORF">MNODULE_11760</name>
</gene>
<reference evidence="1 2" key="1">
    <citation type="journal article" date="2020" name="Nature">
        <title>Bacterial chemolithoautotrophy via manganese oxidation.</title>
        <authorList>
            <person name="Yu H."/>
            <person name="Leadbetter J.R."/>
        </authorList>
    </citation>
    <scope>NUCLEOTIDE SEQUENCE [LARGE SCALE GENOMIC DNA]</scope>
    <source>
        <strain evidence="1 2">Mn-1</strain>
    </source>
</reference>
<accession>A0A7X6DQB5</accession>
<dbReference type="EMBL" id="VTOW01000002">
    <property type="protein sequence ID" value="NKE71416.1"/>
    <property type="molecule type" value="Genomic_DNA"/>
</dbReference>
<protein>
    <submittedName>
        <fullName evidence="1">DUF4177 domain-containing protein</fullName>
    </submittedName>
</protein>
<name>A0A7X6DQB5_9BACT</name>
<dbReference type="AlphaFoldDB" id="A0A7X6DQB5"/>
<sequence>MKESDVPKWEYKAERLAGVQIDNQLNFLGAQGWELVQIIHQPEETYPFLCILKKRLEGYGAEGYD</sequence>
<organism evidence="1 2">
    <name type="scientific">Candidatus Manganitrophus noduliformans</name>
    <dbReference type="NCBI Taxonomy" id="2606439"/>
    <lineage>
        <taxon>Bacteria</taxon>
        <taxon>Pseudomonadati</taxon>
        <taxon>Nitrospirota</taxon>
        <taxon>Nitrospiria</taxon>
        <taxon>Candidatus Troglogloeales</taxon>
        <taxon>Candidatus Manganitrophaceae</taxon>
        <taxon>Candidatus Manganitrophus</taxon>
    </lineage>
</organism>